<dbReference type="InterPro" id="IPR001660">
    <property type="entry name" value="SAM"/>
</dbReference>
<feature type="domain" description="SAM" evidence="3">
    <location>
        <begin position="212"/>
        <end position="267"/>
    </location>
</feature>
<keyword evidence="1" id="KW-0677">Repeat</keyword>
<dbReference type="Gene3D" id="1.10.150.50">
    <property type="entry name" value="Transcription Factor, Ets-1"/>
    <property type="match status" value="1"/>
</dbReference>
<dbReference type="PANTHER" id="PTHR10627:SF68">
    <property type="entry name" value="F26K24.15 PROTEIN-RELATED"/>
    <property type="match status" value="1"/>
</dbReference>
<organism evidence="4 5">
    <name type="scientific">Zingiber officinale</name>
    <name type="common">Ginger</name>
    <name type="synonym">Amomum zingiber</name>
    <dbReference type="NCBI Taxonomy" id="94328"/>
    <lineage>
        <taxon>Eukaryota</taxon>
        <taxon>Viridiplantae</taxon>
        <taxon>Streptophyta</taxon>
        <taxon>Embryophyta</taxon>
        <taxon>Tracheophyta</taxon>
        <taxon>Spermatophyta</taxon>
        <taxon>Magnoliopsida</taxon>
        <taxon>Liliopsida</taxon>
        <taxon>Zingiberales</taxon>
        <taxon>Zingiberaceae</taxon>
        <taxon>Zingiber</taxon>
    </lineage>
</organism>
<dbReference type="Proteomes" id="UP000734854">
    <property type="component" value="Unassembled WGS sequence"/>
</dbReference>
<dbReference type="InterPro" id="IPR013761">
    <property type="entry name" value="SAM/pointed_sf"/>
</dbReference>
<gene>
    <name evidence="4" type="ORF">ZIOFF_048136</name>
</gene>
<sequence length="275" mass="31585">MIGSMDLSSSVVDDEAMKEEWVVVKKRRIIILVPPAGESQSVVPKVKSTKSRRNIQILGSPKRRAKRIPNRKSSRPSKKLSDNQHMNKDEFEKPSQVLPLCQAQANPGKSRYLRRNKNLDPSIASGNWNKRTMGNNHDHLYSIPLMHREPITQDLQNKNIVAHFEKQTMMPSHKIAASLRRLPVVRSHVVDYKLRALNLERKLQLLGGLRTWLLSQGLERFICIFEREKVGIYQLVNLTMGKLKDMGANAVGPRRKLIYAIENLCRPSYFEDCQD</sequence>
<keyword evidence="5" id="KW-1185">Reference proteome</keyword>
<dbReference type="CDD" id="cd09487">
    <property type="entry name" value="SAM_superfamily"/>
    <property type="match status" value="1"/>
</dbReference>
<protein>
    <recommendedName>
        <fullName evidence="3">SAM domain-containing protein</fullName>
    </recommendedName>
</protein>
<evidence type="ECO:0000313" key="5">
    <source>
        <dbReference type="Proteomes" id="UP000734854"/>
    </source>
</evidence>
<dbReference type="EMBL" id="JACMSC010000013">
    <property type="protein sequence ID" value="KAG6493159.1"/>
    <property type="molecule type" value="Genomic_DNA"/>
</dbReference>
<dbReference type="Pfam" id="PF00536">
    <property type="entry name" value="SAM_1"/>
    <property type="match status" value="1"/>
</dbReference>
<accession>A0A8J5KXE2</accession>
<comment type="caution">
    <text evidence="4">The sequence shown here is derived from an EMBL/GenBank/DDBJ whole genome shotgun (WGS) entry which is preliminary data.</text>
</comment>
<dbReference type="AlphaFoldDB" id="A0A8J5KXE2"/>
<evidence type="ECO:0000259" key="3">
    <source>
        <dbReference type="PROSITE" id="PS50105"/>
    </source>
</evidence>
<feature type="compositionally biased region" description="Basic residues" evidence="2">
    <location>
        <begin position="61"/>
        <end position="78"/>
    </location>
</feature>
<feature type="region of interest" description="Disordered" evidence="2">
    <location>
        <begin position="40"/>
        <end position="85"/>
    </location>
</feature>
<name>A0A8J5KXE2_ZINOF</name>
<evidence type="ECO:0000256" key="1">
    <source>
        <dbReference type="ARBA" id="ARBA00022737"/>
    </source>
</evidence>
<dbReference type="PANTHER" id="PTHR10627">
    <property type="entry name" value="SCP160"/>
    <property type="match status" value="1"/>
</dbReference>
<evidence type="ECO:0000256" key="2">
    <source>
        <dbReference type="SAM" id="MobiDB-lite"/>
    </source>
</evidence>
<reference evidence="4 5" key="1">
    <citation type="submission" date="2020-08" db="EMBL/GenBank/DDBJ databases">
        <title>Plant Genome Project.</title>
        <authorList>
            <person name="Zhang R.-G."/>
        </authorList>
    </citation>
    <scope>NUCLEOTIDE SEQUENCE [LARGE SCALE GENOMIC DNA]</scope>
    <source>
        <tissue evidence="4">Rhizome</tissue>
    </source>
</reference>
<evidence type="ECO:0000313" key="4">
    <source>
        <dbReference type="EMBL" id="KAG6493159.1"/>
    </source>
</evidence>
<dbReference type="SUPFAM" id="SSF47769">
    <property type="entry name" value="SAM/Pointed domain"/>
    <property type="match status" value="1"/>
</dbReference>
<dbReference type="PROSITE" id="PS50105">
    <property type="entry name" value="SAM_DOMAIN"/>
    <property type="match status" value="1"/>
</dbReference>
<proteinExistence type="predicted"/>